<reference evidence="2 3" key="1">
    <citation type="journal article" date="2005" name="Science">
        <title>Genome sequence of Theileria parva, a bovine pathogen that transforms lymphocytes.</title>
        <authorList>
            <person name="Gardner M.J."/>
            <person name="Bishop R."/>
            <person name="Shah T."/>
            <person name="de Villiers E.P."/>
            <person name="Carlton J.M."/>
            <person name="Hall N."/>
            <person name="Ren Q."/>
            <person name="Paulsen I.T."/>
            <person name="Pain A."/>
            <person name="Berriman M."/>
            <person name="Wilson R.J.M."/>
            <person name="Sato S."/>
            <person name="Ralph S.A."/>
            <person name="Mann D.J."/>
            <person name="Xiong Z."/>
            <person name="Shallom S.J."/>
            <person name="Weidman J."/>
            <person name="Jiang L."/>
            <person name="Lynn J."/>
            <person name="Weaver B."/>
            <person name="Shoaibi A."/>
            <person name="Domingo A.R."/>
            <person name="Wasawo D."/>
            <person name="Crabtree J."/>
            <person name="Wortman J.R."/>
            <person name="Haas B."/>
            <person name="Angiuoli S.V."/>
            <person name="Creasy T.H."/>
            <person name="Lu C."/>
            <person name="Suh B."/>
            <person name="Silva J.C."/>
            <person name="Utterback T.R."/>
            <person name="Feldblyum T.V."/>
            <person name="Pertea M."/>
            <person name="Allen J."/>
            <person name="Nierman W.C."/>
            <person name="Taracha E.L.N."/>
            <person name="Salzberg S.L."/>
            <person name="White O.R."/>
            <person name="Fitzhugh H.A."/>
            <person name="Morzaria S."/>
            <person name="Venter J.C."/>
            <person name="Fraser C.M."/>
            <person name="Nene V."/>
        </authorList>
    </citation>
    <scope>NUCLEOTIDE SEQUENCE [LARGE SCALE GENOMIC DNA]</scope>
    <source>
        <strain evidence="2 3">Muguga</strain>
    </source>
</reference>
<dbReference type="Proteomes" id="UP000001949">
    <property type="component" value="Unassembled WGS sequence"/>
</dbReference>
<gene>
    <name evidence="2" type="ordered locus">TP03_0352</name>
</gene>
<feature type="compositionally biased region" description="Basic and acidic residues" evidence="1">
    <location>
        <begin position="1078"/>
        <end position="1100"/>
    </location>
</feature>
<evidence type="ECO:0000256" key="1">
    <source>
        <dbReference type="SAM" id="MobiDB-lite"/>
    </source>
</evidence>
<comment type="caution">
    <text evidence="2">The sequence shown here is derived from an EMBL/GenBank/DDBJ whole genome shotgun (WGS) entry which is preliminary data.</text>
</comment>
<evidence type="ECO:0000313" key="2">
    <source>
        <dbReference type="EMBL" id="EAN31089.1"/>
    </source>
</evidence>
<organism evidence="2 3">
    <name type="scientific">Theileria parva</name>
    <name type="common">East coast fever infection agent</name>
    <dbReference type="NCBI Taxonomy" id="5875"/>
    <lineage>
        <taxon>Eukaryota</taxon>
        <taxon>Sar</taxon>
        <taxon>Alveolata</taxon>
        <taxon>Apicomplexa</taxon>
        <taxon>Aconoidasida</taxon>
        <taxon>Piroplasmida</taxon>
        <taxon>Theileriidae</taxon>
        <taxon>Theileria</taxon>
    </lineage>
</organism>
<feature type="region of interest" description="Disordered" evidence="1">
    <location>
        <begin position="1074"/>
        <end position="1103"/>
    </location>
</feature>
<proteinExistence type="predicted"/>
<accession>Q4N000</accession>
<dbReference type="InParanoid" id="Q4N000"/>
<dbReference type="EMBL" id="AAGK01000005">
    <property type="protein sequence ID" value="EAN31089.1"/>
    <property type="molecule type" value="Genomic_DNA"/>
</dbReference>
<dbReference type="AlphaFoldDB" id="Q4N000"/>
<dbReference type="eggNOG" id="ENOG502QXIQ">
    <property type="taxonomic scope" value="Eukaryota"/>
</dbReference>
<protein>
    <submittedName>
        <fullName evidence="2">Uncharacterized protein</fullName>
    </submittedName>
</protein>
<dbReference type="KEGG" id="tpv:TP03_0352"/>
<dbReference type="OMA" id="SIHICTY"/>
<name>Q4N000_THEPA</name>
<evidence type="ECO:0000313" key="3">
    <source>
        <dbReference type="Proteomes" id="UP000001949"/>
    </source>
</evidence>
<keyword evidence="3" id="KW-1185">Reference proteome</keyword>
<feature type="compositionally biased region" description="Acidic residues" evidence="1">
    <location>
        <begin position="710"/>
        <end position="722"/>
    </location>
</feature>
<sequence>MIFTLGDPDSYILPNIRDKNGEILANKIVNVKISHCHAYIYILTQKCLFVYSNDNDFMCLGRFVLSELGNYEYFRDIIVLPTPNLIGLLVDNLKHLLILSSTSTNDTPINSEDELENRIKSPPCLKFIYDIVVPNDFSFFYTIKNQFYFWLHNQSGFYRTIYKNGFLNHIVDSILPDNTPQVINLYLLTTNVLNINIIGNVNFLYSLCYIHLKLNVIDNNLIYKGTRNKIFSHTLDGMITKCVDNINNISEENDFEGLEDQKYNLNASVETKADSTPSKNLRENDSLEIDEVRNIYHTNDNHLYILTTSNLLLCLTVNEKDDENLVVKDTDEDQLPDKLPDKGIVMGKIMCENVKGMCINENRMIFCILFKDNEINTLYNDRIVSRLKFDSEIKSVKWLDDYLFILTSSSIHICTYYLHILYQVNINNGVSELVSSEEFFKSASVLELSNNNSFESQFGNMKVSEPSEADVTPRLHNPDGPSFPDNEVKSTEVVKDIVVIDNKILLFRDKEVLLYDIMNLRNNDKYNVFYNNHSVYLAANYQLSPIYKKSTKSITSKRNKNFTYNIKLNNINHINDIKINSICSYMLIRYNGNNVLLYSNNRTSLVKNDDTRVVSLNFFTNYIYYIVLESGDGYNIVFYNINGKLIEIKFKTEPVKILHDKPYLFVILLSNNVIQTYDLYYINYKLVNTIDIDKLTPTLRDFIELPTESEPFDENEPMDENDSLDKNEAINDNGTINDKENLDENENLDGLEHSYIDKNWIDFHKLTPYDPNKEKDDVYIIMNIYREVYIINNKYIKYLLGNVNQIVHVSNYQYLLTITNDPNTMTVTEEESDCDSGNITPFANTSNLKVGGTTIKSVNTGTGYIVDKTGKLSEVVLNDPNNYILSISDNNLINLMKVNDGIYLYNDVLVYNISNVVNYEKLLLLHLLNNKHRSEILSTNLLSTATLPSDNNVLYRKLDNIEDIKGLDEVVKRFSDECSLGLVSDKDLIVDEIFNKLLELKEYNFCSLLLLTLQLKTNPVHTRKKYCNVLIQKLVQEITQVILTGFNTNRFNLNLLNSIITFYNRIYEDSSNENALNDSDKNASNELDKEEHGDENDKNEFSVSETDVRSLSIECVDNDILVNKLIMVNESNLDFNANVLLYNIIKLNHTQII</sequence>
<feature type="region of interest" description="Disordered" evidence="1">
    <location>
        <begin position="709"/>
        <end position="742"/>
    </location>
</feature>
<dbReference type="VEuPathDB" id="PiroplasmaDB:TpMuguga_03g00352"/>